<feature type="domain" description="ABM" evidence="1">
    <location>
        <begin position="7"/>
        <end position="79"/>
    </location>
</feature>
<dbReference type="Gene3D" id="3.30.70.100">
    <property type="match status" value="1"/>
</dbReference>
<keyword evidence="3" id="KW-1185">Reference proteome</keyword>
<evidence type="ECO:0000313" key="2">
    <source>
        <dbReference type="EMBL" id="MBC2691861.1"/>
    </source>
</evidence>
<evidence type="ECO:0000313" key="3">
    <source>
        <dbReference type="Proteomes" id="UP000526003"/>
    </source>
</evidence>
<dbReference type="SUPFAM" id="SSF54909">
    <property type="entry name" value="Dimeric alpha+beta barrel"/>
    <property type="match status" value="1"/>
</dbReference>
<keyword evidence="2" id="KW-0560">Oxidoreductase</keyword>
<accession>A0A7X1GG50</accession>
<keyword evidence="2" id="KW-0503">Monooxygenase</keyword>
<comment type="caution">
    <text evidence="2">The sequence shown here is derived from an EMBL/GenBank/DDBJ whole genome shotgun (WGS) entry which is preliminary data.</text>
</comment>
<gene>
    <name evidence="2" type="ORF">H7995_18880</name>
</gene>
<reference evidence="2 3" key="1">
    <citation type="submission" date="2020-08" db="EMBL/GenBank/DDBJ databases">
        <title>Pseudomonas sp. nov.</title>
        <authorList>
            <person name="Gieschler S."/>
            <person name="Fiedler G."/>
            <person name="Brinks E."/>
            <person name="Boehnlein C."/>
            <person name="Franz C.M.A.P."/>
            <person name="Kabisch J."/>
        </authorList>
    </citation>
    <scope>NUCLEOTIDE SEQUENCE [LARGE SCALE GENOMIC DNA]</scope>
    <source>
        <strain evidence="2 3">MBT-1</strain>
    </source>
</reference>
<organism evidence="2 3">
    <name type="scientific">Pseudomonas kielensis</name>
    <dbReference type="NCBI Taxonomy" id="2762577"/>
    <lineage>
        <taxon>Bacteria</taxon>
        <taxon>Pseudomonadati</taxon>
        <taxon>Pseudomonadota</taxon>
        <taxon>Gammaproteobacteria</taxon>
        <taxon>Pseudomonadales</taxon>
        <taxon>Pseudomonadaceae</taxon>
        <taxon>Pseudomonas</taxon>
    </lineage>
</organism>
<dbReference type="InterPro" id="IPR011008">
    <property type="entry name" value="Dimeric_a/b-barrel"/>
</dbReference>
<sequence length="121" mass="13093">MSMQIPVSHMALVRAQAGRSMELGARLSRLIEPTRQASGNLHFALQHSLCDPQLWLVSGSWVDQSAMTAYFSSPAMAVFGELVQELVVHSLDFHTFSDVGADQARAGYPSCDAVAMQQLAG</sequence>
<dbReference type="InterPro" id="IPR007138">
    <property type="entry name" value="ABM_dom"/>
</dbReference>
<evidence type="ECO:0000259" key="1">
    <source>
        <dbReference type="Pfam" id="PF03992"/>
    </source>
</evidence>
<dbReference type="Pfam" id="PF03992">
    <property type="entry name" value="ABM"/>
    <property type="match status" value="1"/>
</dbReference>
<dbReference type="Proteomes" id="UP000526003">
    <property type="component" value="Unassembled WGS sequence"/>
</dbReference>
<dbReference type="AlphaFoldDB" id="A0A7X1GG50"/>
<dbReference type="EMBL" id="JACMYG010000021">
    <property type="protein sequence ID" value="MBC2691861.1"/>
    <property type="molecule type" value="Genomic_DNA"/>
</dbReference>
<dbReference type="GO" id="GO:0004497">
    <property type="term" value="F:monooxygenase activity"/>
    <property type="evidence" value="ECO:0007669"/>
    <property type="project" value="UniProtKB-KW"/>
</dbReference>
<proteinExistence type="predicted"/>
<protein>
    <submittedName>
        <fullName evidence="2">Antibiotic biosynthesis monooxygenase</fullName>
    </submittedName>
</protein>
<name>A0A7X1GG50_9PSED</name>
<dbReference type="RefSeq" id="WP_166590726.1">
    <property type="nucleotide sequence ID" value="NZ_CP130043.1"/>
</dbReference>